<evidence type="ECO:0000313" key="7">
    <source>
        <dbReference type="EMBL" id="PMD28988.1"/>
    </source>
</evidence>
<dbReference type="GO" id="GO:0000297">
    <property type="term" value="F:spermine transmembrane transporter activity"/>
    <property type="evidence" value="ECO:0007669"/>
    <property type="project" value="TreeGrafter"/>
</dbReference>
<proteinExistence type="predicted"/>
<dbReference type="Gene3D" id="1.20.1250.20">
    <property type="entry name" value="MFS general substrate transporter like domains"/>
    <property type="match status" value="1"/>
</dbReference>
<accession>A0A2J6QRV0</accession>
<dbReference type="PANTHER" id="PTHR23502">
    <property type="entry name" value="MAJOR FACILITATOR SUPERFAMILY"/>
    <property type="match status" value="1"/>
</dbReference>
<dbReference type="EMBL" id="KZ613979">
    <property type="protein sequence ID" value="PMD28988.1"/>
    <property type="molecule type" value="Genomic_DNA"/>
</dbReference>
<evidence type="ECO:0000259" key="6">
    <source>
        <dbReference type="PROSITE" id="PS50850"/>
    </source>
</evidence>
<comment type="subcellular location">
    <subcellularLocation>
        <location evidence="1">Membrane</location>
        <topology evidence="1">Multi-pass membrane protein</topology>
    </subcellularLocation>
</comment>
<keyword evidence="8" id="KW-1185">Reference proteome</keyword>
<evidence type="ECO:0000256" key="4">
    <source>
        <dbReference type="ARBA" id="ARBA00023136"/>
    </source>
</evidence>
<protein>
    <submittedName>
        <fullName evidence="7">MFS general substrate transporter</fullName>
    </submittedName>
</protein>
<reference evidence="7 8" key="1">
    <citation type="submission" date="2016-04" db="EMBL/GenBank/DDBJ databases">
        <title>A degradative enzymes factory behind the ericoid mycorrhizal symbiosis.</title>
        <authorList>
            <consortium name="DOE Joint Genome Institute"/>
            <person name="Martino E."/>
            <person name="Morin E."/>
            <person name="Grelet G."/>
            <person name="Kuo A."/>
            <person name="Kohler A."/>
            <person name="Daghino S."/>
            <person name="Barry K."/>
            <person name="Choi C."/>
            <person name="Cichocki N."/>
            <person name="Clum A."/>
            <person name="Copeland A."/>
            <person name="Hainaut M."/>
            <person name="Haridas S."/>
            <person name="Labutti K."/>
            <person name="Lindquist E."/>
            <person name="Lipzen A."/>
            <person name="Khouja H.-R."/>
            <person name="Murat C."/>
            <person name="Ohm R."/>
            <person name="Olson A."/>
            <person name="Spatafora J."/>
            <person name="Veneault-Fourrey C."/>
            <person name="Henrissat B."/>
            <person name="Grigoriev I."/>
            <person name="Martin F."/>
            <person name="Perotto S."/>
        </authorList>
    </citation>
    <scope>NUCLEOTIDE SEQUENCE [LARGE SCALE GENOMIC DNA]</scope>
    <source>
        <strain evidence="7 8">F</strain>
    </source>
</reference>
<evidence type="ECO:0000256" key="5">
    <source>
        <dbReference type="SAM" id="Phobius"/>
    </source>
</evidence>
<keyword evidence="3 5" id="KW-1133">Transmembrane helix</keyword>
<dbReference type="Proteomes" id="UP000235786">
    <property type="component" value="Unassembled WGS sequence"/>
</dbReference>
<dbReference type="STRING" id="1149755.A0A2J6QRV0"/>
<feature type="transmembrane region" description="Helical" evidence="5">
    <location>
        <begin position="265"/>
        <end position="291"/>
    </location>
</feature>
<evidence type="ECO:0000313" key="8">
    <source>
        <dbReference type="Proteomes" id="UP000235786"/>
    </source>
</evidence>
<evidence type="ECO:0000256" key="1">
    <source>
        <dbReference type="ARBA" id="ARBA00004141"/>
    </source>
</evidence>
<dbReference type="InterPro" id="IPR011701">
    <property type="entry name" value="MFS"/>
</dbReference>
<keyword evidence="2 5" id="KW-0812">Transmembrane</keyword>
<feature type="domain" description="Major facilitator superfamily (MFS) profile" evidence="6">
    <location>
        <begin position="38"/>
        <end position="447"/>
    </location>
</feature>
<feature type="transmembrane region" description="Helical" evidence="5">
    <location>
        <begin position="345"/>
        <end position="367"/>
    </location>
</feature>
<feature type="transmembrane region" description="Helical" evidence="5">
    <location>
        <begin position="125"/>
        <end position="147"/>
    </location>
</feature>
<keyword evidence="4 5" id="KW-0472">Membrane</keyword>
<feature type="transmembrane region" description="Helical" evidence="5">
    <location>
        <begin position="406"/>
        <end position="428"/>
    </location>
</feature>
<dbReference type="AlphaFoldDB" id="A0A2J6QRV0"/>
<gene>
    <name evidence="7" type="ORF">L207DRAFT_475791</name>
</gene>
<feature type="transmembrane region" description="Helical" evidence="5">
    <location>
        <begin position="36"/>
        <end position="60"/>
    </location>
</feature>
<sequence>MEKNQRVMDGSTTTETSTDAQLDVSLPLNWSTKKKFLNMAVPSFICFVVAFGSSIYAPGIPDVMLDFRVSEVVATLPLTTYVLGLSFGPMLSAPISETMGRLGTYRISVPISALFTLGAGFAPNITALCILRFFAGFFGGASLPVCAGTSADLFRPQNFAIAGSFLLYFPFLGPAMGPFIGGFVTEHRGWKWSQYTLAIFCLASWLPVFLLEETYLRVIMARRKQTQQAATAVSQAAKPPASTLLLGVLFITLLRPTKMLFTEPIVSFLSLYVAFNFAVIFTFFASVPYVFGLVYGFDRGETGLVFLAVGLGCTLSLPTAIILDRLVYQKKWKISPGKVAPEERLWAAMLGALGIPIGLFCTCLYLIETYAALTAASAIAANGLLRYILGGTFPLFTLQMYERLGIAWASSLLAFVGLAMVPIPWVLYKWGGQIRAASHFETKKIPS</sequence>
<dbReference type="PROSITE" id="PS50850">
    <property type="entry name" value="MFS"/>
    <property type="match status" value="1"/>
</dbReference>
<evidence type="ECO:0000256" key="3">
    <source>
        <dbReference type="ARBA" id="ARBA00022989"/>
    </source>
</evidence>
<feature type="transmembrane region" description="Helical" evidence="5">
    <location>
        <begin position="159"/>
        <end position="180"/>
    </location>
</feature>
<feature type="transmembrane region" description="Helical" evidence="5">
    <location>
        <begin position="72"/>
        <end position="91"/>
    </location>
</feature>
<dbReference type="SUPFAM" id="SSF103473">
    <property type="entry name" value="MFS general substrate transporter"/>
    <property type="match status" value="1"/>
</dbReference>
<dbReference type="GO" id="GO:0005886">
    <property type="term" value="C:plasma membrane"/>
    <property type="evidence" value="ECO:0007669"/>
    <property type="project" value="TreeGrafter"/>
</dbReference>
<dbReference type="PANTHER" id="PTHR23502:SF38">
    <property type="entry name" value="POLYAMINE TRANSPORTER 4"/>
    <property type="match status" value="1"/>
</dbReference>
<feature type="transmembrane region" description="Helical" evidence="5">
    <location>
        <begin position="103"/>
        <end position="119"/>
    </location>
</feature>
<organism evidence="7 8">
    <name type="scientific">Hyaloscypha variabilis (strain UAMH 11265 / GT02V1 / F)</name>
    <name type="common">Meliniomyces variabilis</name>
    <dbReference type="NCBI Taxonomy" id="1149755"/>
    <lineage>
        <taxon>Eukaryota</taxon>
        <taxon>Fungi</taxon>
        <taxon>Dikarya</taxon>
        <taxon>Ascomycota</taxon>
        <taxon>Pezizomycotina</taxon>
        <taxon>Leotiomycetes</taxon>
        <taxon>Helotiales</taxon>
        <taxon>Hyaloscyphaceae</taxon>
        <taxon>Hyaloscypha</taxon>
        <taxon>Hyaloscypha variabilis</taxon>
    </lineage>
</organism>
<dbReference type="InterPro" id="IPR036259">
    <property type="entry name" value="MFS_trans_sf"/>
</dbReference>
<feature type="transmembrane region" description="Helical" evidence="5">
    <location>
        <begin position="379"/>
        <end position="400"/>
    </location>
</feature>
<dbReference type="Pfam" id="PF07690">
    <property type="entry name" value="MFS_1"/>
    <property type="match status" value="1"/>
</dbReference>
<feature type="transmembrane region" description="Helical" evidence="5">
    <location>
        <begin position="303"/>
        <end position="323"/>
    </location>
</feature>
<feature type="transmembrane region" description="Helical" evidence="5">
    <location>
        <begin position="192"/>
        <end position="211"/>
    </location>
</feature>
<dbReference type="OrthoDB" id="3936150at2759"/>
<feature type="transmembrane region" description="Helical" evidence="5">
    <location>
        <begin position="232"/>
        <end position="253"/>
    </location>
</feature>
<dbReference type="GO" id="GO:0015606">
    <property type="term" value="F:spermidine transmembrane transporter activity"/>
    <property type="evidence" value="ECO:0007669"/>
    <property type="project" value="TreeGrafter"/>
</dbReference>
<name>A0A2J6QRV0_HYAVF</name>
<evidence type="ECO:0000256" key="2">
    <source>
        <dbReference type="ARBA" id="ARBA00022692"/>
    </source>
</evidence>
<dbReference type="InterPro" id="IPR020846">
    <property type="entry name" value="MFS_dom"/>
</dbReference>